<proteinExistence type="predicted"/>
<reference evidence="2" key="1">
    <citation type="submission" date="2017-02" db="UniProtKB">
        <authorList>
            <consortium name="WormBaseParasite"/>
        </authorList>
    </citation>
    <scope>IDENTIFICATION</scope>
</reference>
<accession>A0A0M3IKW0</accession>
<evidence type="ECO:0000313" key="1">
    <source>
        <dbReference type="Proteomes" id="UP000036681"/>
    </source>
</evidence>
<dbReference type="Proteomes" id="UP000036681">
    <property type="component" value="Unplaced"/>
</dbReference>
<dbReference type="WBParaSite" id="ALUE_0001938801-mRNA-1">
    <property type="protein sequence ID" value="ALUE_0001938801-mRNA-1"/>
    <property type="gene ID" value="ALUE_0001938801"/>
</dbReference>
<sequence length="46" mass="5237">MKHIPNLNEETSVDIAYTATCDWQVEVDAYGDSEEGHAEVFLTMEF</sequence>
<keyword evidence="1" id="KW-1185">Reference proteome</keyword>
<evidence type="ECO:0000313" key="2">
    <source>
        <dbReference type="WBParaSite" id="ALUE_0001938801-mRNA-1"/>
    </source>
</evidence>
<protein>
    <submittedName>
        <fullName evidence="2">Archease domain-containing protein</fullName>
    </submittedName>
</protein>
<dbReference type="AlphaFoldDB" id="A0A0M3IKW0"/>
<name>A0A0M3IKW0_ASCLU</name>
<organism evidence="1 2">
    <name type="scientific">Ascaris lumbricoides</name>
    <name type="common">Giant roundworm</name>
    <dbReference type="NCBI Taxonomy" id="6252"/>
    <lineage>
        <taxon>Eukaryota</taxon>
        <taxon>Metazoa</taxon>
        <taxon>Ecdysozoa</taxon>
        <taxon>Nematoda</taxon>
        <taxon>Chromadorea</taxon>
        <taxon>Rhabditida</taxon>
        <taxon>Spirurina</taxon>
        <taxon>Ascaridomorpha</taxon>
        <taxon>Ascaridoidea</taxon>
        <taxon>Ascarididae</taxon>
        <taxon>Ascaris</taxon>
    </lineage>
</organism>